<dbReference type="InterPro" id="IPR029033">
    <property type="entry name" value="His_PPase_superfam"/>
</dbReference>
<organism evidence="2 3">
    <name type="scientific">Marinomonas phaeophyticola</name>
    <dbReference type="NCBI Taxonomy" id="3004091"/>
    <lineage>
        <taxon>Bacteria</taxon>
        <taxon>Pseudomonadati</taxon>
        <taxon>Pseudomonadota</taxon>
        <taxon>Gammaproteobacteria</taxon>
        <taxon>Oceanospirillales</taxon>
        <taxon>Oceanospirillaceae</taxon>
        <taxon>Marinomonas</taxon>
    </lineage>
</organism>
<reference evidence="2" key="1">
    <citation type="submission" date="2022-12" db="EMBL/GenBank/DDBJ databases">
        <title>Marinomonas 15G1-11 sp. nov, isolated from marine algae.</title>
        <authorList>
            <person name="Butt M."/>
            <person name="Choi D.G."/>
            <person name="Kim J.M."/>
            <person name="Lee J.K."/>
            <person name="Baek J.H."/>
            <person name="Jeon C.O."/>
        </authorList>
    </citation>
    <scope>NUCLEOTIDE SEQUENCE</scope>
    <source>
        <strain evidence="2">15G1-11</strain>
    </source>
</reference>
<accession>A0ABT4JPZ2</accession>
<dbReference type="NCBIfam" id="TIGR00249">
    <property type="entry name" value="sixA"/>
    <property type="match status" value="1"/>
</dbReference>
<dbReference type="PANTHER" id="PTHR20935:SF0">
    <property type="entry name" value="SERINE_THREONINE-PROTEIN PHOSPHATASE PGAM5, MITOCHONDRIAL"/>
    <property type="match status" value="1"/>
</dbReference>
<keyword evidence="3" id="KW-1185">Reference proteome</keyword>
<comment type="caution">
    <text evidence="2">The sequence shown here is derived from an EMBL/GenBank/DDBJ whole genome shotgun (WGS) entry which is preliminary data.</text>
</comment>
<dbReference type="CDD" id="cd07067">
    <property type="entry name" value="HP_PGM_like"/>
    <property type="match status" value="1"/>
</dbReference>
<keyword evidence="1" id="KW-0378">Hydrolase</keyword>
<dbReference type="InterPro" id="IPR013078">
    <property type="entry name" value="His_Pase_superF_clade-1"/>
</dbReference>
<dbReference type="SMART" id="SM00855">
    <property type="entry name" value="PGAM"/>
    <property type="match status" value="1"/>
</dbReference>
<dbReference type="SUPFAM" id="SSF53254">
    <property type="entry name" value="Phosphoglycerate mutase-like"/>
    <property type="match status" value="1"/>
</dbReference>
<dbReference type="EMBL" id="JAPUBN010000006">
    <property type="protein sequence ID" value="MCZ2720433.1"/>
    <property type="molecule type" value="Genomic_DNA"/>
</dbReference>
<dbReference type="PANTHER" id="PTHR20935">
    <property type="entry name" value="PHOSPHOGLYCERATE MUTASE-RELATED"/>
    <property type="match status" value="1"/>
</dbReference>
<dbReference type="InterPro" id="IPR004449">
    <property type="entry name" value="SixA"/>
</dbReference>
<dbReference type="Gene3D" id="3.40.50.1240">
    <property type="entry name" value="Phosphoglycerate mutase-like"/>
    <property type="match status" value="1"/>
</dbReference>
<proteinExistence type="predicted"/>
<evidence type="ECO:0000313" key="2">
    <source>
        <dbReference type="EMBL" id="MCZ2720433.1"/>
    </source>
</evidence>
<evidence type="ECO:0000256" key="1">
    <source>
        <dbReference type="ARBA" id="ARBA00022801"/>
    </source>
</evidence>
<evidence type="ECO:0000313" key="3">
    <source>
        <dbReference type="Proteomes" id="UP001149719"/>
    </source>
</evidence>
<gene>
    <name evidence="2" type="primary">sixA</name>
    <name evidence="2" type="ORF">O1D97_01920</name>
</gene>
<protein>
    <submittedName>
        <fullName evidence="2">Phosphohistidine phosphatase SixA</fullName>
    </submittedName>
</protein>
<name>A0ABT4JPZ2_9GAMM</name>
<dbReference type="RefSeq" id="WP_269122319.1">
    <property type="nucleotide sequence ID" value="NZ_JAPUBN010000006.1"/>
</dbReference>
<dbReference type="InterPro" id="IPR051021">
    <property type="entry name" value="Mito_Ser/Thr_phosphatase"/>
</dbReference>
<dbReference type="Pfam" id="PF00300">
    <property type="entry name" value="His_Phos_1"/>
    <property type="match status" value="1"/>
</dbReference>
<dbReference type="Proteomes" id="UP001149719">
    <property type="component" value="Unassembled WGS sequence"/>
</dbReference>
<sequence>MTDNKKSLFILRHGTAQSSDFQHDSERELTQKGIDEAKLSAKYFDELGVKLDAIYISPYTRAQQTAKYFLGELNQDVIVETSDLITPSGRPLDVALWLSNLKAKNVLLITHQPFAYQLVDLLSNAHLPTEFAMNTGTLVSMTGELFVTDCCSFDGFYSPEVKF</sequence>